<protein>
    <submittedName>
        <fullName evidence="9">Putative laccase 2</fullName>
    </submittedName>
</protein>
<reference evidence="9" key="1">
    <citation type="journal article" date="2014" name="Insect Biochem. Mol. Biol.">
        <title>An insight into the sialome of the frog biting fly, Corethrella appendiculata.</title>
        <authorList>
            <person name="Ribeiro J.M.C."/>
            <person name="Chagas A.C."/>
            <person name="Pham V.M."/>
            <person name="Lounibos L.P."/>
            <person name="Calvo E."/>
        </authorList>
    </citation>
    <scope>NUCLEOTIDE SEQUENCE</scope>
    <source>
        <tissue evidence="9">Salivary glands</tissue>
    </source>
</reference>
<dbReference type="GO" id="GO:0006826">
    <property type="term" value="P:iron ion transport"/>
    <property type="evidence" value="ECO:0007669"/>
    <property type="project" value="TreeGrafter"/>
</dbReference>
<evidence type="ECO:0000256" key="2">
    <source>
        <dbReference type="ARBA" id="ARBA00022723"/>
    </source>
</evidence>
<dbReference type="Pfam" id="PF07731">
    <property type="entry name" value="Cu-oxidase_2"/>
    <property type="match status" value="1"/>
</dbReference>
<dbReference type="PROSITE" id="PS00080">
    <property type="entry name" value="MULTICOPPER_OXIDASE2"/>
    <property type="match status" value="1"/>
</dbReference>
<keyword evidence="3" id="KW-0560">Oxidoreductase</keyword>
<feature type="signal peptide" evidence="5">
    <location>
        <begin position="1"/>
        <end position="21"/>
    </location>
</feature>
<dbReference type="InterPro" id="IPR011706">
    <property type="entry name" value="Cu-oxidase_C"/>
</dbReference>
<dbReference type="InterPro" id="IPR008972">
    <property type="entry name" value="Cupredoxin"/>
</dbReference>
<dbReference type="CDD" id="cd13858">
    <property type="entry name" value="CuRO_1_tcLCC2_insect_like"/>
    <property type="match status" value="1"/>
</dbReference>
<dbReference type="GO" id="GO:0016491">
    <property type="term" value="F:oxidoreductase activity"/>
    <property type="evidence" value="ECO:0007669"/>
    <property type="project" value="UniProtKB-KW"/>
</dbReference>
<feature type="domain" description="Plastocyanin-like" evidence="6">
    <location>
        <begin position="213"/>
        <end position="359"/>
    </location>
</feature>
<evidence type="ECO:0000256" key="3">
    <source>
        <dbReference type="ARBA" id="ARBA00023002"/>
    </source>
</evidence>
<dbReference type="FunFam" id="2.60.40.420:FF:000045">
    <property type="entry name" value="Laccase 2"/>
    <property type="match status" value="1"/>
</dbReference>
<evidence type="ECO:0000256" key="5">
    <source>
        <dbReference type="SAM" id="SignalP"/>
    </source>
</evidence>
<dbReference type="PANTHER" id="PTHR11709">
    <property type="entry name" value="MULTI-COPPER OXIDASE"/>
    <property type="match status" value="1"/>
</dbReference>
<accession>U5EZN5</accession>
<feature type="chain" id="PRO_5004660310" evidence="5">
    <location>
        <begin position="22"/>
        <end position="656"/>
    </location>
</feature>
<dbReference type="AlphaFoldDB" id="U5EZN5"/>
<dbReference type="Pfam" id="PF00394">
    <property type="entry name" value="Cu-oxidase"/>
    <property type="match status" value="1"/>
</dbReference>
<proteinExistence type="evidence at transcript level"/>
<comment type="similarity">
    <text evidence="1">Belongs to the multicopper oxidase family.</text>
</comment>
<evidence type="ECO:0000256" key="4">
    <source>
        <dbReference type="ARBA" id="ARBA00023008"/>
    </source>
</evidence>
<organism evidence="9">
    <name type="scientific">Corethrella appendiculata</name>
    <dbReference type="NCBI Taxonomy" id="1370023"/>
    <lineage>
        <taxon>Eukaryota</taxon>
        <taxon>Metazoa</taxon>
        <taxon>Ecdysozoa</taxon>
        <taxon>Arthropoda</taxon>
        <taxon>Hexapoda</taxon>
        <taxon>Insecta</taxon>
        <taxon>Pterygota</taxon>
        <taxon>Neoptera</taxon>
        <taxon>Endopterygota</taxon>
        <taxon>Diptera</taxon>
        <taxon>Nematocera</taxon>
        <taxon>Culicoidea</taxon>
        <taxon>Chaoboridae</taxon>
        <taxon>Corethrella</taxon>
    </lineage>
</organism>
<dbReference type="InterPro" id="IPR033138">
    <property type="entry name" value="Cu_oxidase_CS"/>
</dbReference>
<dbReference type="InterPro" id="IPR002355">
    <property type="entry name" value="Cu_oxidase_Cu_BS"/>
</dbReference>
<dbReference type="CDD" id="cd13884">
    <property type="entry name" value="CuRO_2_tcLCC_insect_like"/>
    <property type="match status" value="1"/>
</dbReference>
<feature type="domain" description="Plastocyanin-like" evidence="7">
    <location>
        <begin position="490"/>
        <end position="631"/>
    </location>
</feature>
<dbReference type="Pfam" id="PF07732">
    <property type="entry name" value="Cu-oxidase_3"/>
    <property type="match status" value="1"/>
</dbReference>
<keyword evidence="4" id="KW-0186">Copper</keyword>
<dbReference type="InterPro" id="IPR011707">
    <property type="entry name" value="Cu-oxidase-like_N"/>
</dbReference>
<evidence type="ECO:0000259" key="8">
    <source>
        <dbReference type="Pfam" id="PF07732"/>
    </source>
</evidence>
<dbReference type="PROSITE" id="PS00079">
    <property type="entry name" value="MULTICOPPER_OXIDASE1"/>
    <property type="match status" value="1"/>
</dbReference>
<name>U5EZN5_9DIPT</name>
<feature type="domain" description="Plastocyanin-like" evidence="8">
    <location>
        <begin position="87"/>
        <end position="197"/>
    </location>
</feature>
<evidence type="ECO:0000313" key="9">
    <source>
        <dbReference type="EMBL" id="JAB59412.1"/>
    </source>
</evidence>
<evidence type="ECO:0000259" key="7">
    <source>
        <dbReference type="Pfam" id="PF07731"/>
    </source>
</evidence>
<dbReference type="FunFam" id="2.60.40.420:FF:000031">
    <property type="entry name" value="Laccase-2 isoform A"/>
    <property type="match status" value="1"/>
</dbReference>
<dbReference type="InterPro" id="IPR045087">
    <property type="entry name" value="Cu-oxidase_fam"/>
</dbReference>
<dbReference type="CDD" id="cd13905">
    <property type="entry name" value="CuRO_3_tcLLC2_insect_like"/>
    <property type="match status" value="1"/>
</dbReference>
<evidence type="ECO:0000259" key="6">
    <source>
        <dbReference type="Pfam" id="PF00394"/>
    </source>
</evidence>
<dbReference type="Gene3D" id="2.60.40.420">
    <property type="entry name" value="Cupredoxins - blue copper proteins"/>
    <property type="match status" value="3"/>
</dbReference>
<dbReference type="SUPFAM" id="SSF49503">
    <property type="entry name" value="Cupredoxins"/>
    <property type="match status" value="3"/>
</dbReference>
<dbReference type="GO" id="GO:0005507">
    <property type="term" value="F:copper ion binding"/>
    <property type="evidence" value="ECO:0007669"/>
    <property type="project" value="InterPro"/>
</dbReference>
<keyword evidence="2" id="KW-0479">Metal-binding</keyword>
<dbReference type="InterPro" id="IPR001117">
    <property type="entry name" value="Cu-oxidase_2nd"/>
</dbReference>
<dbReference type="EMBL" id="GANO01000459">
    <property type="protein sequence ID" value="JAB59412.1"/>
    <property type="molecule type" value="mRNA"/>
</dbReference>
<dbReference type="GO" id="GO:0005886">
    <property type="term" value="C:plasma membrane"/>
    <property type="evidence" value="ECO:0007669"/>
    <property type="project" value="TreeGrafter"/>
</dbReference>
<sequence>MIRKIFLNLLVFVIFVQFCDSQSSNSSNVSAIDVTLFPGQQCERKCGGSRPRICYFKWVMEHYHAMGPACGECAQGVLEDCFKPDCLPADGFERGVMSINRKIPGPPINVCKNDLIVVDITNAMGGTAATIHWHGFHQKDTPEMDGVPFITQCPIDFATTFRYAFRATQSGTQFYHSHSGHHKVNGQYGSIVVREPEADDPNSDLYDFDLPEHTILIADWMHEDGEFLMPGLPSSVIQPVNVLINGKGVFTNEYNETTPTPIEVFKVKKGGSYRFRMINAASHVCPVQVQIENHRMEIIASDSYHLKNQTVDTLISTSGERYDFILHADQPSDDYWIRVQILGNCEGREIQQYAMLTYNTSASLTDESKARPTKYKPDYDDKYPFGVHINHPNTTCYDLSIEDLCIGDFSSATPGDFDLLNNEPDTKIYLSFDNYRVSPLEVFIDKHYSHFMNLNGDRIAVGAVSNISFAFPSFPVLTQPEDITDDTFCHPLNLPEKCNGRRLCTCTQNLFIELNSTVELTIVDKTTAINNVNHPFHLHGYQFYVTEMFQLKSKEGNIIPMSVDIAKRMDLTKSFPQHEFTEPPPYKDTVSIPSKGLVKLRFRATNPGFWLMHCHFEWHTAVGMSILLQVGETSEHVKPPENFPKCGNYVPKIKTL</sequence>
<evidence type="ECO:0000256" key="1">
    <source>
        <dbReference type="ARBA" id="ARBA00010609"/>
    </source>
</evidence>
<keyword evidence="5" id="KW-0732">Signal</keyword>
<dbReference type="PANTHER" id="PTHR11709:SF394">
    <property type="entry name" value="FI03373P-RELATED"/>
    <property type="match status" value="1"/>
</dbReference>